<evidence type="ECO:0000313" key="3">
    <source>
        <dbReference type="Proteomes" id="UP001230496"/>
    </source>
</evidence>
<dbReference type="Proteomes" id="UP001230496">
    <property type="component" value="Chromosome"/>
</dbReference>
<sequence>MKKILFLYVFTLLSISYAKAQEICDDGIDNDGDGFIDCFDSDCSENSACDGFYLGNDASCEAQPSESPEFILDFGYQSDNDVTNNLSRIAIGDLDRDGIPEILSQNQHRDRIFLLNGDDASIKHEVVLDNPQWRASMANIQNDNCGEVFVVQYRGCLGTDWRGYCNSWDYRIVSYDCELNELWTSDRLQKDPVFIGHADFDRDGQPEMYYKDEIMDPVTGTRIVESSSTDWDDIPGGPVAVDIMGDDDLELIIGNKIYGVNLGDRSEGAGSLTLLATMPGTYQTKTQGYASGESATVAVADYNLDGNLDVIVTGADGGNVSTAFFWDVANNTVKKYQDPFGGGNYQYGWVRGMGRVNIADLDGDGQLNAAFVSGRFIYALDENWNKLWRVSVNEETSGITGCTLFDFNGDGPSEIVYRDEDFLYILNGDDGSVNTSIPCRSRTSVEYPIVADVDADGSTEICVVCASDDFNAGTLGKDLSLTTPAEVRIYKSGGEPWVPARRVWNQHGYFNVNINDDLTVPRNQQKHQLVFSDSSSCSPTGPIRPLNSFLNQSPFLSSDGCLTFASPDLNIIESSFSITPPNCPDKDFTVSFDFQNIGDAALSDDVPITFYDGDPLVAGTNKLNTYSITLNNFGIGQVGSAVDIVVNGTGAAFTLYAVMNDNGSTTPTPISLPNTNFLECDYGNNIVSAEVNPVPFALSTETTNNITCGANNVPANGSARVFRLVSGTEVTADYDFFWFNGTTVSATPDYTGSTYSGLSAGTYTVFASDKLVGCSSDTIQVVIEDSARIISAEITVDSGNDNCTNPNGQLTVNVKDASGVEQPTGNYTYEWYEGTDLSTGAVISTSHEATGLKSATTYSVIVTENATGCQTIESEEVPDETVIPIVTTSATDIVCSDTNSGSVSASVGGTTSGYTFEWYRGTGEKPTADYTGSTVNNLPQGSYTVKVTDNTSNCESELETVEVEQTLSPEIDNISSTENNSCDSSIPTGSVTVSIVGNTSDHTIEWFAGASTTTAVIGTGVSVNGLNGGEYTVRVTYDDTGCAVTDRVTINNNIEIPELINVSADPVTTCSPFNGRIEAFVDLDSESDYTFSWYRGDQVKSTTDFNETGNVLEELEPGFYTVQAFHNTRNCLADPVTVEVVDEATVNIEQEESVISLPTACDEDNGILQVSVDSPLNTSGFLIEWYEGSTISGSPFQTNNEVTSATADSLFTGLYTVVATDLDNGCSNQKVFNLPFLGAHELDSVSYQNATTCVPFDGSIEVLLTPSGTTTEADYQLILFREEAGNYVEVERIPGDNTPVFAGLQEGTYIVEALSDVSGCSVYLADIIIEIEATDPVVGIEERIPNTNCENPLANGSLEVNVDNGADASFFTFNWYEGTDTTTPLGTSIGSTSGTNGEIATGLVGGSYTVEVFNDSTQCSTIRTFTINDNPTVISVPTSDLDISPITRCDINDSEATITNVYENGNVADMNDYTFEWFDADMNVLPNASAPNNTNSISGLAEGNYFVRARNTNRGCETSLIEFSIESEIVEPNISVDFTHPERCVTPGSGELHVTATSTSPTAAFSYNWYNGSDASGTVAQTGPDYIDLTEGTYTVEIIDSTSNCIYTETYTLETEINTVNISASATPVTNCDAPNGSVFATVTSNGSYSYNWTDENGNSVGTTKEVSSLPEGEYTVEVTDDNDSFCQNSKTVVITNDQIVPQLSVEQIAPLSVCDLSLANGAASARVDGEFIGYTFEWFEGSSTEGNIIHTGPEFSEMVNDTYTVRATNNMTQCSSEQSITITAEIPEVETPSISVISNDTHCQIDNGAMRVDVGGNISNYHFNWFQGEDTNGTALATGERISDLSAGQYTVVATDLRTGCNSATMTAEIIETLVYPELETESEGANCNENNGSAIVYVSGEAEIKSIEWYNSSGKFVTRGPNLDDVSAGNYTVSVETINGCIVEEEVNIQSEINAFNGISRNGDASNSYFKIECITQYPNNNVKIYNRAGTLVYEANGYDNNNIKFDGVSNRGINILGENLPDGTYFYVIEKNNGSKPQNGYLEIVN</sequence>
<dbReference type="InterPro" id="IPR028994">
    <property type="entry name" value="Integrin_alpha_N"/>
</dbReference>
<evidence type="ECO:0000313" key="2">
    <source>
        <dbReference type="EMBL" id="WMN11745.1"/>
    </source>
</evidence>
<reference evidence="2 3" key="1">
    <citation type="submission" date="2023-08" db="EMBL/GenBank/DDBJ databases">
        <title>Comparative genomics and taxonomic characterization of three novel marine species of genus Marivirga.</title>
        <authorList>
            <person name="Muhammad N."/>
            <person name="Kim S.-G."/>
        </authorList>
    </citation>
    <scope>NUCLEOTIDE SEQUENCE [LARGE SCALE GENOMIC DNA]</scope>
    <source>
        <strain evidence="2 3">BDSF4-3</strain>
    </source>
</reference>
<feature type="chain" id="PRO_5041343857" evidence="1">
    <location>
        <begin position="21"/>
        <end position="2049"/>
    </location>
</feature>
<feature type="signal peptide" evidence="1">
    <location>
        <begin position="1"/>
        <end position="20"/>
    </location>
</feature>
<dbReference type="Pfam" id="PF13585">
    <property type="entry name" value="CHU_C"/>
    <property type="match status" value="1"/>
</dbReference>
<keyword evidence="3" id="KW-1185">Reference proteome</keyword>
<protein>
    <submittedName>
        <fullName evidence="2">Gliding motility-associated C-terminal domain-containing protein</fullName>
    </submittedName>
</protein>
<proteinExistence type="predicted"/>
<keyword evidence="1" id="KW-0732">Signal</keyword>
<name>A0AA51REI4_9BACT</name>
<dbReference type="KEGG" id="msaa:QYS49_39475"/>
<dbReference type="EMBL" id="CP129971">
    <property type="protein sequence ID" value="WMN11745.1"/>
    <property type="molecule type" value="Genomic_DNA"/>
</dbReference>
<dbReference type="SUPFAM" id="SSF69318">
    <property type="entry name" value="Integrin alpha N-terminal domain"/>
    <property type="match status" value="2"/>
</dbReference>
<accession>A0AA51REI4</accession>
<dbReference type="RefSeq" id="WP_308349414.1">
    <property type="nucleotide sequence ID" value="NZ_CP129971.1"/>
</dbReference>
<evidence type="ECO:0000256" key="1">
    <source>
        <dbReference type="SAM" id="SignalP"/>
    </source>
</evidence>
<organism evidence="2 3">
    <name type="scientific">Marivirga salinarum</name>
    <dbReference type="NCBI Taxonomy" id="3059078"/>
    <lineage>
        <taxon>Bacteria</taxon>
        <taxon>Pseudomonadati</taxon>
        <taxon>Bacteroidota</taxon>
        <taxon>Cytophagia</taxon>
        <taxon>Cytophagales</taxon>
        <taxon>Marivirgaceae</taxon>
        <taxon>Marivirga</taxon>
    </lineage>
</organism>
<gene>
    <name evidence="2" type="ORF">QYS49_39475</name>
</gene>